<organism evidence="3 4">
    <name type="scientific">Thiorhodococcus drewsii AZ1</name>
    <dbReference type="NCBI Taxonomy" id="765913"/>
    <lineage>
        <taxon>Bacteria</taxon>
        <taxon>Pseudomonadati</taxon>
        <taxon>Pseudomonadota</taxon>
        <taxon>Gammaproteobacteria</taxon>
        <taxon>Chromatiales</taxon>
        <taxon>Chromatiaceae</taxon>
        <taxon>Thiorhodococcus</taxon>
    </lineage>
</organism>
<feature type="region of interest" description="Disordered" evidence="1">
    <location>
        <begin position="128"/>
        <end position="159"/>
    </location>
</feature>
<dbReference type="eggNOG" id="ENOG503310G">
    <property type="taxonomic scope" value="Bacteria"/>
</dbReference>
<dbReference type="EMBL" id="AFWT01000012">
    <property type="protein sequence ID" value="EGV31405.1"/>
    <property type="molecule type" value="Genomic_DNA"/>
</dbReference>
<accession>G2E164</accession>
<dbReference type="Proteomes" id="UP000004200">
    <property type="component" value="Unassembled WGS sequence"/>
</dbReference>
<feature type="chain" id="PRO_5003428313" evidence="2">
    <location>
        <begin position="26"/>
        <end position="159"/>
    </location>
</feature>
<keyword evidence="4" id="KW-1185">Reference proteome</keyword>
<name>G2E164_9GAMM</name>
<dbReference type="OrthoDB" id="9790557at2"/>
<sequence>MAKAALKASLFLGLMWALVAQVVLADEVKRYVVEGSRAAELDACVEPTERMRRMHFEFIKHQRTLTVHEGIRGSKYSLAGCVDCHISYNAEHEPQPINRPDQFCGACHAYAAVDLNCFDCHASVPNRPESSPEARAAHAAAGVGQPGHLAHAHPGGGER</sequence>
<proteinExistence type="predicted"/>
<feature type="compositionally biased region" description="Low complexity" evidence="1">
    <location>
        <begin position="137"/>
        <end position="153"/>
    </location>
</feature>
<feature type="signal peptide" evidence="2">
    <location>
        <begin position="1"/>
        <end position="25"/>
    </location>
</feature>
<dbReference type="SUPFAM" id="SSF48695">
    <property type="entry name" value="Multiheme cytochromes"/>
    <property type="match status" value="1"/>
</dbReference>
<evidence type="ECO:0000313" key="4">
    <source>
        <dbReference type="Proteomes" id="UP000004200"/>
    </source>
</evidence>
<dbReference type="STRING" id="765913.ThidrDRAFT_2027"/>
<comment type="caution">
    <text evidence="3">The sequence shown here is derived from an EMBL/GenBank/DDBJ whole genome shotgun (WGS) entry which is preliminary data.</text>
</comment>
<evidence type="ECO:0000256" key="2">
    <source>
        <dbReference type="SAM" id="SignalP"/>
    </source>
</evidence>
<protein>
    <submittedName>
        <fullName evidence="3">DsrJ protein</fullName>
    </submittedName>
</protein>
<dbReference type="RefSeq" id="WP_007040741.1">
    <property type="nucleotide sequence ID" value="NZ_AFWT01000012.1"/>
</dbReference>
<dbReference type="InterPro" id="IPR036280">
    <property type="entry name" value="Multihaem_cyt_sf"/>
</dbReference>
<dbReference type="AlphaFoldDB" id="G2E164"/>
<gene>
    <name evidence="3" type="ORF">ThidrDRAFT_2027</name>
</gene>
<evidence type="ECO:0000313" key="3">
    <source>
        <dbReference type="EMBL" id="EGV31405.1"/>
    </source>
</evidence>
<reference evidence="3 4" key="1">
    <citation type="submission" date="2011-06" db="EMBL/GenBank/DDBJ databases">
        <title>The draft genome of Thiorhodococcus drewsii AZ1.</title>
        <authorList>
            <consortium name="US DOE Joint Genome Institute (JGI-PGF)"/>
            <person name="Lucas S."/>
            <person name="Han J."/>
            <person name="Lapidus A."/>
            <person name="Cheng J.-F."/>
            <person name="Goodwin L."/>
            <person name="Pitluck S."/>
            <person name="Peters L."/>
            <person name="Land M.L."/>
            <person name="Hauser L."/>
            <person name="Vogl K."/>
            <person name="Liu Z."/>
            <person name="Imhoff J."/>
            <person name="Thiel V."/>
            <person name="Frigaard N.-U."/>
            <person name="Bryant D.A."/>
            <person name="Woyke T.J."/>
        </authorList>
    </citation>
    <scope>NUCLEOTIDE SEQUENCE [LARGE SCALE GENOMIC DNA]</scope>
    <source>
        <strain evidence="3 4">AZ1</strain>
    </source>
</reference>
<keyword evidence="2" id="KW-0732">Signal</keyword>
<evidence type="ECO:0000256" key="1">
    <source>
        <dbReference type="SAM" id="MobiDB-lite"/>
    </source>
</evidence>